<organism evidence="2 3">
    <name type="scientific">Chelatococcus asaccharovorans</name>
    <dbReference type="NCBI Taxonomy" id="28210"/>
    <lineage>
        <taxon>Bacteria</taxon>
        <taxon>Pseudomonadati</taxon>
        <taxon>Pseudomonadota</taxon>
        <taxon>Alphaproteobacteria</taxon>
        <taxon>Hyphomicrobiales</taxon>
        <taxon>Chelatococcaceae</taxon>
        <taxon>Chelatococcus</taxon>
    </lineage>
</organism>
<dbReference type="SUPFAM" id="SSF55729">
    <property type="entry name" value="Acyl-CoA N-acyltransferases (Nat)"/>
    <property type="match status" value="1"/>
</dbReference>
<dbReference type="OrthoDB" id="5459937at2"/>
<dbReference type="PANTHER" id="PTHR43072:SF8">
    <property type="entry name" value="ACYLTRANSFERASE FABY-RELATED"/>
    <property type="match status" value="1"/>
</dbReference>
<gene>
    <name evidence="2" type="ORF">C7450_11738</name>
</gene>
<keyword evidence="2" id="KW-0808">Transferase</keyword>
<accession>A0A2V3TVJ7</accession>
<sequence length="190" mass="20831">MESRGVTREGKAEALSVRDAEDADMAVVQAIYEHHVLHGLATFEEVPPDVAEMARRRQEVLKVGLPYLVAELGGEVVGYSYATTYRPRAAYRFTVEDSIYVRDGLAGRGIGRALLRELITRCEAGPWRQMLAVIGDSRNAGSVGLHRSLGFSFIGTLPAVGFKFGGWVDTVLMQRALGEGQTTLPQTIHR</sequence>
<dbReference type="PROSITE" id="PS51186">
    <property type="entry name" value="GNAT"/>
    <property type="match status" value="1"/>
</dbReference>
<dbReference type="EMBL" id="QJJK01000017">
    <property type="protein sequence ID" value="PXW52175.1"/>
    <property type="molecule type" value="Genomic_DNA"/>
</dbReference>
<evidence type="ECO:0000259" key="1">
    <source>
        <dbReference type="PROSITE" id="PS51186"/>
    </source>
</evidence>
<dbReference type="Pfam" id="PF00583">
    <property type="entry name" value="Acetyltransf_1"/>
    <property type="match status" value="1"/>
</dbReference>
<name>A0A2V3TVJ7_9HYPH</name>
<feature type="domain" description="N-acetyltransferase" evidence="1">
    <location>
        <begin position="15"/>
        <end position="178"/>
    </location>
</feature>
<dbReference type="Gene3D" id="3.40.630.30">
    <property type="match status" value="1"/>
</dbReference>
<dbReference type="InterPro" id="IPR016181">
    <property type="entry name" value="Acyl_CoA_acyltransferase"/>
</dbReference>
<evidence type="ECO:0000313" key="2">
    <source>
        <dbReference type="EMBL" id="PXW52175.1"/>
    </source>
</evidence>
<proteinExistence type="predicted"/>
<dbReference type="InterPro" id="IPR000182">
    <property type="entry name" value="GNAT_dom"/>
</dbReference>
<keyword evidence="3" id="KW-1185">Reference proteome</keyword>
<dbReference type="RefSeq" id="WP_110378079.1">
    <property type="nucleotide sequence ID" value="NZ_JAHBRY010000001.1"/>
</dbReference>
<dbReference type="PANTHER" id="PTHR43072">
    <property type="entry name" value="N-ACETYLTRANSFERASE"/>
    <property type="match status" value="1"/>
</dbReference>
<reference evidence="2 3" key="1">
    <citation type="submission" date="2018-05" db="EMBL/GenBank/DDBJ databases">
        <title>Genomic Encyclopedia of Type Strains, Phase IV (KMG-IV): sequencing the most valuable type-strain genomes for metagenomic binning, comparative biology and taxonomic classification.</title>
        <authorList>
            <person name="Goeker M."/>
        </authorList>
    </citation>
    <scope>NUCLEOTIDE SEQUENCE [LARGE SCALE GENOMIC DNA]</scope>
    <source>
        <strain evidence="2 3">DSM 6462</strain>
    </source>
</reference>
<protein>
    <submittedName>
        <fullName evidence="2">Phosphinothricin acetyltransferase</fullName>
    </submittedName>
</protein>
<dbReference type="Proteomes" id="UP000248021">
    <property type="component" value="Unassembled WGS sequence"/>
</dbReference>
<dbReference type="GO" id="GO:0016747">
    <property type="term" value="F:acyltransferase activity, transferring groups other than amino-acyl groups"/>
    <property type="evidence" value="ECO:0007669"/>
    <property type="project" value="InterPro"/>
</dbReference>
<comment type="caution">
    <text evidence="2">The sequence shown here is derived from an EMBL/GenBank/DDBJ whole genome shotgun (WGS) entry which is preliminary data.</text>
</comment>
<dbReference type="CDD" id="cd04301">
    <property type="entry name" value="NAT_SF"/>
    <property type="match status" value="1"/>
</dbReference>
<evidence type="ECO:0000313" key="3">
    <source>
        <dbReference type="Proteomes" id="UP000248021"/>
    </source>
</evidence>
<dbReference type="AlphaFoldDB" id="A0A2V3TVJ7"/>